<feature type="compositionally biased region" description="Low complexity" evidence="1">
    <location>
        <begin position="500"/>
        <end position="516"/>
    </location>
</feature>
<evidence type="ECO:0000256" key="1">
    <source>
        <dbReference type="SAM" id="MobiDB-lite"/>
    </source>
</evidence>
<evidence type="ECO:0000313" key="2">
    <source>
        <dbReference type="EMBL" id="RNF20140.1"/>
    </source>
</evidence>
<feature type="region of interest" description="Disordered" evidence="1">
    <location>
        <begin position="253"/>
        <end position="398"/>
    </location>
</feature>
<accession>A0A3R7NCP4</accession>
<organism evidence="2 3">
    <name type="scientific">Trypanosoma conorhini</name>
    <dbReference type="NCBI Taxonomy" id="83891"/>
    <lineage>
        <taxon>Eukaryota</taxon>
        <taxon>Discoba</taxon>
        <taxon>Euglenozoa</taxon>
        <taxon>Kinetoplastea</taxon>
        <taxon>Metakinetoplastina</taxon>
        <taxon>Trypanosomatida</taxon>
        <taxon>Trypanosomatidae</taxon>
        <taxon>Trypanosoma</taxon>
    </lineage>
</organism>
<keyword evidence="3" id="KW-1185">Reference proteome</keyword>
<reference evidence="2 3" key="1">
    <citation type="journal article" date="2018" name="BMC Genomics">
        <title>Genomic comparison of Trypanosoma conorhini and Trypanosoma rangeli to Trypanosoma cruzi strains of high and low virulence.</title>
        <authorList>
            <person name="Bradwell K.R."/>
            <person name="Koparde V.N."/>
            <person name="Matveyev A.V."/>
            <person name="Serrano M.G."/>
            <person name="Alves J.M."/>
            <person name="Parikh H."/>
            <person name="Huang B."/>
            <person name="Lee V."/>
            <person name="Espinosa-Alvarez O."/>
            <person name="Ortiz P.A."/>
            <person name="Costa-Martins A.G."/>
            <person name="Teixeira M.M."/>
            <person name="Buck G.A."/>
        </authorList>
    </citation>
    <scope>NUCLEOTIDE SEQUENCE [LARGE SCALE GENOMIC DNA]</scope>
    <source>
        <strain evidence="2 3">025E</strain>
    </source>
</reference>
<feature type="compositionally biased region" description="Low complexity" evidence="1">
    <location>
        <begin position="363"/>
        <end position="374"/>
    </location>
</feature>
<feature type="compositionally biased region" description="Basic and acidic residues" evidence="1">
    <location>
        <begin position="256"/>
        <end position="266"/>
    </location>
</feature>
<feature type="compositionally biased region" description="Polar residues" evidence="1">
    <location>
        <begin position="617"/>
        <end position="630"/>
    </location>
</feature>
<name>A0A3R7NCP4_9TRYP</name>
<comment type="caution">
    <text evidence="2">The sequence shown here is derived from an EMBL/GenBank/DDBJ whole genome shotgun (WGS) entry which is preliminary data.</text>
</comment>
<evidence type="ECO:0000313" key="3">
    <source>
        <dbReference type="Proteomes" id="UP000284403"/>
    </source>
</evidence>
<protein>
    <submittedName>
        <fullName evidence="2">Putative C-terminal motor kinesin</fullName>
    </submittedName>
</protein>
<feature type="compositionally biased region" description="Low complexity" evidence="1">
    <location>
        <begin position="310"/>
        <end position="327"/>
    </location>
</feature>
<dbReference type="EMBL" id="MKKU01000186">
    <property type="protein sequence ID" value="RNF20140.1"/>
    <property type="molecule type" value="Genomic_DNA"/>
</dbReference>
<gene>
    <name evidence="2" type="ORF">Tco025E_03918</name>
</gene>
<dbReference type="Proteomes" id="UP000284403">
    <property type="component" value="Unassembled WGS sequence"/>
</dbReference>
<dbReference type="GeneID" id="40317529"/>
<dbReference type="OrthoDB" id="252343at2759"/>
<sequence>MGTTMCVPLRRREESPLSYFGIPVSTLAVYEQRVVQQSTSYIPGIPVLLQDIAFYWDSQVEGDAAVGKTAAVSPDSIWIAAVEKTINEFARNCKLFSFRKNTRAGKGSGDAKKKSFGKYASRVFEKPFHALMGKMPLRAPHFVAILTLFLRKLPEPLLTSLFVRQMEDILGNKTLTEEEKAQALQKSSRQTFLSTHPAEHAVYQYLKQLVQRHRAELIAAEVEMLAHAMAREPTEQVTEFILQQLRPVVGPVLPTPKREVLTDNKTELNAPSDATPRALTDVAGGAEEAVPYSAPGSPHADGTAREAHASTHGTSAGSSHSASARGACSDKAETNGGKQKKKSADGNLSAEGGTGKSPSTRYADSATSSSSSDTKATKKKKEKENSKTSASRGEGVSAASKYAKVVLGQTADSSSTAGDLAGPKNLAATPHREALFAESVQAADTSDAASIEAASAHVAGGGGGVANKATVEALSGPCDAAKLEEKPVRRRQQPPQPCMSSGTSRSLLSLSRAADSPVPGGEVKDVDGAEGCEKQQQLPPRRMLSCLQTPSPHAQPAGSLLAATLITGSSFSSPIACGGKEPHDSAPRFFAEQHPRCAALLGAKQLFLGKQLLPAKQIQSETRQPWSPTESVEVKAKGSESEPLSTRQGAEHATEAALNDTCGQPLPHDTETGFFPHDDTDRTPRVQDEEVLPRVIQPLVAKLEQLTARCAAFEQLLRASGTLAPPQEDPQAMKQVVEEVTHMKEIVRQLVESSFGSVEDIQNLQRKLEEQAKRLECNKAAEQSWRSEALSAKEMALEAQRRCADLQKAQIQNHQSCQYMSLKLRELAAKLEHGEKESLDLKVELSTLQRQAVLMREKLLSTR</sequence>
<feature type="region of interest" description="Disordered" evidence="1">
    <location>
        <begin position="482"/>
        <end position="540"/>
    </location>
</feature>
<dbReference type="AlphaFoldDB" id="A0A3R7NCP4"/>
<dbReference type="RefSeq" id="XP_029229104.1">
    <property type="nucleotide sequence ID" value="XM_029370834.1"/>
</dbReference>
<feature type="region of interest" description="Disordered" evidence="1">
    <location>
        <begin position="617"/>
        <end position="655"/>
    </location>
</feature>
<proteinExistence type="predicted"/>
<feature type="compositionally biased region" description="Basic and acidic residues" evidence="1">
    <location>
        <begin position="522"/>
        <end position="533"/>
    </location>
</feature>